<accession>A0A3P7MXC8</accession>
<keyword evidence="2" id="KW-1185">Reference proteome</keyword>
<sequence>MTITAMLSRLPRHPITFSAAEDDLQYLRTMQLDKFKRPLEMPALERRNSPRTPFEAVRPPMRSAKVQMLKVMLAERWKTFTSFKPYVGPVPV</sequence>
<gene>
    <name evidence="1" type="ORF">CGOC_LOCUS11876</name>
</gene>
<organism evidence="1 2">
    <name type="scientific">Cylicostephanus goldi</name>
    <name type="common">Nematode worm</name>
    <dbReference type="NCBI Taxonomy" id="71465"/>
    <lineage>
        <taxon>Eukaryota</taxon>
        <taxon>Metazoa</taxon>
        <taxon>Ecdysozoa</taxon>
        <taxon>Nematoda</taxon>
        <taxon>Chromadorea</taxon>
        <taxon>Rhabditida</taxon>
        <taxon>Rhabditina</taxon>
        <taxon>Rhabditomorpha</taxon>
        <taxon>Strongyloidea</taxon>
        <taxon>Strongylidae</taxon>
        <taxon>Cylicostephanus</taxon>
    </lineage>
</organism>
<dbReference type="Proteomes" id="UP000271889">
    <property type="component" value="Unassembled WGS sequence"/>
</dbReference>
<evidence type="ECO:0000313" key="1">
    <source>
        <dbReference type="EMBL" id="VDN31620.1"/>
    </source>
</evidence>
<evidence type="ECO:0000313" key="2">
    <source>
        <dbReference type="Proteomes" id="UP000271889"/>
    </source>
</evidence>
<proteinExistence type="predicted"/>
<dbReference type="EMBL" id="UYRV01119275">
    <property type="protein sequence ID" value="VDN31620.1"/>
    <property type="molecule type" value="Genomic_DNA"/>
</dbReference>
<name>A0A3P7MXC8_CYLGO</name>
<dbReference type="AlphaFoldDB" id="A0A3P7MXC8"/>
<reference evidence="1 2" key="1">
    <citation type="submission" date="2018-11" db="EMBL/GenBank/DDBJ databases">
        <authorList>
            <consortium name="Pathogen Informatics"/>
        </authorList>
    </citation>
    <scope>NUCLEOTIDE SEQUENCE [LARGE SCALE GENOMIC DNA]</scope>
</reference>
<protein>
    <submittedName>
        <fullName evidence="1">Uncharacterized protein</fullName>
    </submittedName>
</protein>